<keyword evidence="4" id="KW-1185">Reference proteome</keyword>
<dbReference type="GO" id="GO:0051301">
    <property type="term" value="P:cell division"/>
    <property type="evidence" value="ECO:0007669"/>
    <property type="project" value="UniProtKB-KW"/>
</dbReference>
<feature type="chain" id="PRO_5045849270" evidence="2">
    <location>
        <begin position="23"/>
        <end position="189"/>
    </location>
</feature>
<organism evidence="3 4">
    <name type="scientific">Deinococcus sonorensis</name>
    <dbReference type="NCBI Taxonomy" id="309891"/>
    <lineage>
        <taxon>Bacteria</taxon>
        <taxon>Thermotogati</taxon>
        <taxon>Deinococcota</taxon>
        <taxon>Deinococci</taxon>
        <taxon>Deinococcales</taxon>
        <taxon>Deinococcaceae</taxon>
        <taxon>Deinococcus</taxon>
    </lineage>
</organism>
<gene>
    <name evidence="3" type="ORF">ACFO0P_00005</name>
</gene>
<keyword evidence="1" id="KW-1133">Transmembrane helix</keyword>
<feature type="transmembrane region" description="Helical" evidence="1">
    <location>
        <begin position="117"/>
        <end position="137"/>
    </location>
</feature>
<dbReference type="Gene3D" id="3.30.720.210">
    <property type="match status" value="1"/>
</dbReference>
<protein>
    <submittedName>
        <fullName evidence="3">Cell division protein FtsH</fullName>
    </submittedName>
</protein>
<dbReference type="Proteomes" id="UP001595939">
    <property type="component" value="Unassembled WGS sequence"/>
</dbReference>
<reference evidence="4" key="1">
    <citation type="journal article" date="2019" name="Int. J. Syst. Evol. Microbiol.">
        <title>The Global Catalogue of Microorganisms (GCM) 10K type strain sequencing project: providing services to taxonomists for standard genome sequencing and annotation.</title>
        <authorList>
            <consortium name="The Broad Institute Genomics Platform"/>
            <consortium name="The Broad Institute Genome Sequencing Center for Infectious Disease"/>
            <person name="Wu L."/>
            <person name="Ma J."/>
        </authorList>
    </citation>
    <scope>NUCLEOTIDE SEQUENCE [LARGE SCALE GENOMIC DNA]</scope>
    <source>
        <strain evidence="4">CCUG 39970</strain>
    </source>
</reference>
<sequence length="189" mass="19430">MRLASALLTCSLLGLTGLTVQAQASPQPLAVMSQSAASSTAGVTLAAAGRGYTASNFFADVRAGRVTSVTLQGDGSTSVMLQDGQPHYVVLPPDAQTLETLRKAGVPFSVLDGSSPFGWVTAVLPLILAVLILLVMWRSVRGGQPGGGASQFGRSKATVHAEGQVKVTFAEVAGCDEAKQDLAEVVDFL</sequence>
<evidence type="ECO:0000256" key="2">
    <source>
        <dbReference type="SAM" id="SignalP"/>
    </source>
</evidence>
<dbReference type="EMBL" id="JBHSEG010000001">
    <property type="protein sequence ID" value="MFC4452150.1"/>
    <property type="molecule type" value="Genomic_DNA"/>
</dbReference>
<evidence type="ECO:0000256" key="1">
    <source>
        <dbReference type="SAM" id="Phobius"/>
    </source>
</evidence>
<evidence type="ECO:0000313" key="4">
    <source>
        <dbReference type="Proteomes" id="UP001595939"/>
    </source>
</evidence>
<evidence type="ECO:0000313" key="3">
    <source>
        <dbReference type="EMBL" id="MFC4452150.1"/>
    </source>
</evidence>
<keyword evidence="3" id="KW-0132">Cell division</keyword>
<keyword evidence="2" id="KW-0732">Signal</keyword>
<keyword evidence="1" id="KW-0812">Transmembrane</keyword>
<keyword evidence="3" id="KW-0131">Cell cycle</keyword>
<feature type="non-terminal residue" evidence="3">
    <location>
        <position position="189"/>
    </location>
</feature>
<feature type="signal peptide" evidence="2">
    <location>
        <begin position="1"/>
        <end position="22"/>
    </location>
</feature>
<comment type="caution">
    <text evidence="3">The sequence shown here is derived from an EMBL/GenBank/DDBJ whole genome shotgun (WGS) entry which is preliminary data.</text>
</comment>
<accession>A0ABV8XZT2</accession>
<keyword evidence="1" id="KW-0472">Membrane</keyword>
<name>A0ABV8XZT2_9DEIO</name>
<proteinExistence type="predicted"/>